<reference evidence="9 10" key="2">
    <citation type="submission" date="2018-08" db="EMBL/GenBank/DDBJ databases">
        <authorList>
            <person name="Laetsch R D."/>
            <person name="Stevens L."/>
            <person name="Kumar S."/>
            <person name="Blaxter L. M."/>
        </authorList>
    </citation>
    <scope>NUCLEOTIDE SEQUENCE [LARGE SCALE GENOMIC DNA]</scope>
</reference>
<dbReference type="WBParaSite" id="nOo.2.0.1.t04592-RA">
    <property type="protein sequence ID" value="nOo.2.0.1.t04592-RA"/>
    <property type="gene ID" value="nOo.2.0.1.g04592"/>
</dbReference>
<dbReference type="GO" id="GO:0005615">
    <property type="term" value="C:extracellular space"/>
    <property type="evidence" value="ECO:0007669"/>
    <property type="project" value="TreeGrafter"/>
</dbReference>
<dbReference type="STRING" id="42157.A0A182E982"/>
<dbReference type="InterPro" id="IPR000436">
    <property type="entry name" value="Sushi_SCR_CCP_dom"/>
</dbReference>
<keyword evidence="6" id="KW-0768">Sushi</keyword>
<accession>A0A182E982</accession>
<keyword evidence="10" id="KW-1185">Reference proteome</keyword>
<dbReference type="Pfam" id="PF12796">
    <property type="entry name" value="Ank_2"/>
    <property type="match status" value="1"/>
</dbReference>
<gene>
    <name evidence="9" type="ORF">NOO_LOCUS4592</name>
</gene>
<dbReference type="SUPFAM" id="SSF57535">
    <property type="entry name" value="Complement control module/SCR domain"/>
    <property type="match status" value="2"/>
</dbReference>
<dbReference type="InterPro" id="IPR011936">
    <property type="entry name" value="Myxo_disulph_rpt"/>
</dbReference>
<dbReference type="InterPro" id="IPR000800">
    <property type="entry name" value="Notch_dom"/>
</dbReference>
<dbReference type="InterPro" id="IPR002110">
    <property type="entry name" value="Ankyrin_rpt"/>
</dbReference>
<keyword evidence="3" id="KW-1015">Disulfide bond</keyword>
<dbReference type="Proteomes" id="UP000271087">
    <property type="component" value="Unassembled WGS sequence"/>
</dbReference>
<dbReference type="PRINTS" id="PR01415">
    <property type="entry name" value="ANKYRIN"/>
</dbReference>
<dbReference type="SMART" id="SM00004">
    <property type="entry name" value="NL"/>
    <property type="match status" value="1"/>
</dbReference>
<name>A0A182E982_ONCOC</name>
<dbReference type="Pfam" id="PF00084">
    <property type="entry name" value="Sushi"/>
    <property type="match status" value="1"/>
</dbReference>
<evidence type="ECO:0000256" key="4">
    <source>
        <dbReference type="ARBA" id="ARBA00023180"/>
    </source>
</evidence>
<evidence type="ECO:0000313" key="11">
    <source>
        <dbReference type="WBParaSite" id="nOo.2.0.1.t04592-RA"/>
    </source>
</evidence>
<keyword evidence="2" id="KW-0677">Repeat</keyword>
<dbReference type="InterPro" id="IPR036770">
    <property type="entry name" value="Ankyrin_rpt-contain_sf"/>
</dbReference>
<protein>
    <submittedName>
        <fullName evidence="11">Sushi domain-containing protein</fullName>
    </submittedName>
</protein>
<organism evidence="11">
    <name type="scientific">Onchocerca ochengi</name>
    <name type="common">Filarial nematode worm</name>
    <dbReference type="NCBI Taxonomy" id="42157"/>
    <lineage>
        <taxon>Eukaryota</taxon>
        <taxon>Metazoa</taxon>
        <taxon>Ecdysozoa</taxon>
        <taxon>Nematoda</taxon>
        <taxon>Chromadorea</taxon>
        <taxon>Rhabditida</taxon>
        <taxon>Spirurina</taxon>
        <taxon>Spiruromorpha</taxon>
        <taxon>Filarioidea</taxon>
        <taxon>Onchocercidae</taxon>
        <taxon>Onchocerca</taxon>
    </lineage>
</organism>
<proteinExistence type="predicted"/>
<dbReference type="InterPro" id="IPR043543">
    <property type="entry name" value="PAPPA/PAPPA2"/>
</dbReference>
<dbReference type="InterPro" id="IPR035976">
    <property type="entry name" value="Sushi/SCR/CCP_sf"/>
</dbReference>
<dbReference type="PANTHER" id="PTHR46130:SF3">
    <property type="entry name" value="CHROMOSOME UNDETERMINED SCAFFOLD_33, WHOLE GENOME SHOTGUN SEQUENCE"/>
    <property type="match status" value="1"/>
</dbReference>
<dbReference type="GO" id="GO:0006508">
    <property type="term" value="P:proteolysis"/>
    <property type="evidence" value="ECO:0007669"/>
    <property type="project" value="TreeGrafter"/>
</dbReference>
<dbReference type="OrthoDB" id="5805386at2759"/>
<dbReference type="SMART" id="SM00032">
    <property type="entry name" value="CCP"/>
    <property type="match status" value="3"/>
</dbReference>
<evidence type="ECO:0000256" key="6">
    <source>
        <dbReference type="PROSITE-ProRule" id="PRU00302"/>
    </source>
</evidence>
<dbReference type="AlphaFoldDB" id="A0A182E982"/>
<feature type="repeat" description="ANK" evidence="5">
    <location>
        <begin position="997"/>
        <end position="1029"/>
    </location>
</feature>
<evidence type="ECO:0000256" key="3">
    <source>
        <dbReference type="ARBA" id="ARBA00023157"/>
    </source>
</evidence>
<dbReference type="PROSITE" id="PS50297">
    <property type="entry name" value="ANK_REP_REGION"/>
    <property type="match status" value="2"/>
</dbReference>
<dbReference type="PROSITE" id="PS50923">
    <property type="entry name" value="SUSHI"/>
    <property type="match status" value="1"/>
</dbReference>
<dbReference type="Gene3D" id="4.10.470.20">
    <property type="match status" value="1"/>
</dbReference>
<dbReference type="CDD" id="cd00033">
    <property type="entry name" value="CCP"/>
    <property type="match status" value="2"/>
</dbReference>
<evidence type="ECO:0000313" key="10">
    <source>
        <dbReference type="Proteomes" id="UP000271087"/>
    </source>
</evidence>
<keyword evidence="5" id="KW-0040">ANK repeat</keyword>
<dbReference type="SMART" id="SM00248">
    <property type="entry name" value="ANK"/>
    <property type="match status" value="3"/>
</dbReference>
<sequence length="1095" mass="121426">MQTNLQKQREKGIKEEIRVEFIRSNFRFNLSWKVPEIHSTIKEGVTYTYSVAVESGGIEGLHSPSTAYFYNMNVCGDGRRSIDEECDDGNLNDGDGCSQNCIVEEKFHCTEESKLSPSFCYIYEGDGECEPFERDGHSKDCNNISTSSSPSQYYPAKIKMLHLRMNDLQCLQGCNIRSSTWDKCSQLAEAGEISLHASFSSEIFPTSILIGFETILPTESKPVLSIIGISLQYVNKTTISLEEQGILSCAQNPLEVAIPYTLVGGLSNVKAVHLHVSNPSQIVITAIILRSFKMFNLLTLQTCAAENKYFDPVAGFCVTKDCPSLNINSCIPLNIPKSRHECHSTTCTYICEAGFMFQNSQKTAIVQCVNGHWIGNVNLVCQPIQCASPKIEHADVDCPNGTNYHDRCTFRCRNNAMMIGQMNYIICEENGLWTVPEAFCQIVCTHEGLLTLNISYDSINCKIKRIHDTQASYPESTVCRANCRQHHRASHMQSLHTKIRLVCSDDGAWIGPTCIPITCPSPKIIYIGSYNCTNGFEIGSSCQIQCPGMAQRRYSVCKKDGTWSDRFQCPSPRTICLSPPSMRNVQFTCPRRLTPGTMCAVQCRKKGYDAVLEDTQTLPSGEKLLVLRTVHNVSCTISSTFYPPLESLSCVRSCNKKFMGDGWCDFQNNRGYCGWDGGDCCASTVRGGRVRLMFPSLCTSILCQCIDPFAAENMATNSGIGSSSNILRERKSIIKRTIRQRHSITDPILYPVMDASPDTFTSLADATFLSRNDINLDRIRDLGQHQQRDNKPKSISSKNIRDWEAIKQSVKNALTVYQQQFNDKEGGGTMIDSENEESMEIHSSAGITDYESDRPGSSMSNTTSSTFSQSLGGLDGNNLAEMEDTVPSIIDFASQSKLMARIRDNKPNQKLPSCWDDDDDDGVLAKDMNDPKEQVLTAAEDGDLELLKDLINNNPSLLSARDVDGYTALHRAAYSGHIDIVDYLLSIGANPEWNTNDGWTVLHCAATWSMCEVVALLLRHGVNVNSRSNGSLTPLHLAITSNQPEDRVLTTVRYLLEAPGIDAAAVSNSGDSPLRIAARTSAKITEMLMRYFSKP</sequence>
<feature type="domain" description="Sushi" evidence="8">
    <location>
        <begin position="384"/>
        <end position="442"/>
    </location>
</feature>
<dbReference type="Gene3D" id="1.25.40.20">
    <property type="entry name" value="Ankyrin repeat-containing domain"/>
    <property type="match status" value="1"/>
</dbReference>
<feature type="compositionally biased region" description="Basic and acidic residues" evidence="7">
    <location>
        <begin position="780"/>
        <end position="792"/>
    </location>
</feature>
<dbReference type="Gene3D" id="2.10.70.10">
    <property type="entry name" value="Complement Module, domain 1"/>
    <property type="match status" value="2"/>
</dbReference>
<feature type="region of interest" description="Disordered" evidence="7">
    <location>
        <begin position="780"/>
        <end position="800"/>
    </location>
</feature>
<dbReference type="GO" id="GO:0007166">
    <property type="term" value="P:cell surface receptor signaling pathway"/>
    <property type="evidence" value="ECO:0007669"/>
    <property type="project" value="TreeGrafter"/>
</dbReference>
<evidence type="ECO:0000256" key="7">
    <source>
        <dbReference type="SAM" id="MobiDB-lite"/>
    </source>
</evidence>
<dbReference type="PROSITE" id="PS50088">
    <property type="entry name" value="ANK_REPEAT"/>
    <property type="match status" value="2"/>
</dbReference>
<evidence type="ECO:0000256" key="5">
    <source>
        <dbReference type="PROSITE-ProRule" id="PRU00023"/>
    </source>
</evidence>
<evidence type="ECO:0000313" key="9">
    <source>
        <dbReference type="EMBL" id="VDK73688.1"/>
    </source>
</evidence>
<feature type="region of interest" description="Disordered" evidence="7">
    <location>
        <begin position="847"/>
        <end position="869"/>
    </location>
</feature>
<dbReference type="PANTHER" id="PTHR46130">
    <property type="entry name" value="LAMGL DOMAIN-CONTAINING PROTEIN"/>
    <property type="match status" value="1"/>
</dbReference>
<keyword evidence="4" id="KW-0325">Glycoprotein</keyword>
<keyword evidence="1" id="KW-0732">Signal</keyword>
<feature type="compositionally biased region" description="Low complexity" evidence="7">
    <location>
        <begin position="857"/>
        <end position="869"/>
    </location>
</feature>
<feature type="repeat" description="ANK" evidence="5">
    <location>
        <begin position="964"/>
        <end position="996"/>
    </location>
</feature>
<dbReference type="NCBIfam" id="TIGR02232">
    <property type="entry name" value="myxo_disulf_rpt"/>
    <property type="match status" value="1"/>
</dbReference>
<dbReference type="SUPFAM" id="SSF48403">
    <property type="entry name" value="Ankyrin repeat"/>
    <property type="match status" value="1"/>
</dbReference>
<dbReference type="GO" id="GO:0004222">
    <property type="term" value="F:metalloendopeptidase activity"/>
    <property type="evidence" value="ECO:0007669"/>
    <property type="project" value="TreeGrafter"/>
</dbReference>
<dbReference type="EMBL" id="UYRW01001065">
    <property type="protein sequence ID" value="VDK73688.1"/>
    <property type="molecule type" value="Genomic_DNA"/>
</dbReference>
<evidence type="ECO:0000256" key="2">
    <source>
        <dbReference type="ARBA" id="ARBA00022737"/>
    </source>
</evidence>
<comment type="caution">
    <text evidence="6">Lacks conserved residue(s) required for the propagation of feature annotation.</text>
</comment>
<reference evidence="11" key="1">
    <citation type="submission" date="2016-06" db="UniProtKB">
        <authorList>
            <consortium name="WormBaseParasite"/>
        </authorList>
    </citation>
    <scope>IDENTIFICATION</scope>
</reference>
<evidence type="ECO:0000259" key="8">
    <source>
        <dbReference type="PROSITE" id="PS50923"/>
    </source>
</evidence>
<evidence type="ECO:0000256" key="1">
    <source>
        <dbReference type="ARBA" id="ARBA00022729"/>
    </source>
</evidence>